<sequence>MPVVPPRPRGPHLAALLAFKTDAAADELCAPTGAFSRQIRALEDSAGTALFESQSRLARLNDPADRASGGDISGKMMNVFWRSSFVGDQSGASAEKQPEACLASHWYRNVSVEL</sequence>
<dbReference type="Gene3D" id="1.10.10.10">
    <property type="entry name" value="Winged helix-like DNA-binding domain superfamily/Winged helix DNA-binding domain"/>
    <property type="match status" value="1"/>
</dbReference>
<dbReference type="GO" id="GO:0003700">
    <property type="term" value="F:DNA-binding transcription factor activity"/>
    <property type="evidence" value="ECO:0007669"/>
    <property type="project" value="InterPro"/>
</dbReference>
<dbReference type="Pfam" id="PF00126">
    <property type="entry name" value="HTH_1"/>
    <property type="match status" value="1"/>
</dbReference>
<dbReference type="Proteomes" id="UP000199382">
    <property type="component" value="Unassembled WGS sequence"/>
</dbReference>
<feature type="domain" description="HTH lysR-type" evidence="1">
    <location>
        <begin position="23"/>
        <end position="61"/>
    </location>
</feature>
<keyword evidence="3" id="KW-1185">Reference proteome</keyword>
<proteinExistence type="predicted"/>
<organism evidence="2 3">
    <name type="scientific">Aliiruegeria lutimaris</name>
    <dbReference type="NCBI Taxonomy" id="571298"/>
    <lineage>
        <taxon>Bacteria</taxon>
        <taxon>Pseudomonadati</taxon>
        <taxon>Pseudomonadota</taxon>
        <taxon>Alphaproteobacteria</taxon>
        <taxon>Rhodobacterales</taxon>
        <taxon>Roseobacteraceae</taxon>
        <taxon>Aliiruegeria</taxon>
    </lineage>
</organism>
<dbReference type="RefSeq" id="WP_093147203.1">
    <property type="nucleotide sequence ID" value="NZ_FNEK01000001.1"/>
</dbReference>
<evidence type="ECO:0000313" key="2">
    <source>
        <dbReference type="EMBL" id="SDI20259.1"/>
    </source>
</evidence>
<dbReference type="InterPro" id="IPR000847">
    <property type="entry name" value="LysR_HTH_N"/>
</dbReference>
<dbReference type="AlphaFoldDB" id="A0A1G8IMS2"/>
<dbReference type="OrthoDB" id="9793571at2"/>
<dbReference type="InterPro" id="IPR036388">
    <property type="entry name" value="WH-like_DNA-bd_sf"/>
</dbReference>
<gene>
    <name evidence="2" type="ORF">SAMN04488026_100180</name>
</gene>
<dbReference type="EMBL" id="FNEK01000001">
    <property type="protein sequence ID" value="SDI20259.1"/>
    <property type="molecule type" value="Genomic_DNA"/>
</dbReference>
<dbReference type="PROSITE" id="PS50931">
    <property type="entry name" value="HTH_LYSR"/>
    <property type="match status" value="1"/>
</dbReference>
<accession>A0A1G8IMS2</accession>
<evidence type="ECO:0000313" key="3">
    <source>
        <dbReference type="Proteomes" id="UP000199382"/>
    </source>
</evidence>
<reference evidence="2 3" key="1">
    <citation type="submission" date="2016-10" db="EMBL/GenBank/DDBJ databases">
        <authorList>
            <person name="de Groot N.N."/>
        </authorList>
    </citation>
    <scope>NUCLEOTIDE SEQUENCE [LARGE SCALE GENOMIC DNA]</scope>
    <source>
        <strain evidence="2 3">DSM 25294</strain>
    </source>
</reference>
<name>A0A1G8IMS2_9RHOB</name>
<evidence type="ECO:0000259" key="1">
    <source>
        <dbReference type="PROSITE" id="PS50931"/>
    </source>
</evidence>
<protein>
    <submittedName>
        <fullName evidence="2">Regulatory helix-turn-helix protein, lysR family</fullName>
    </submittedName>
</protein>